<accession>A0ABQ9YLY8</accession>
<dbReference type="PANTHER" id="PTHR11991:SF0">
    <property type="entry name" value="TRANSLATIONALLY-CONTROLLED TUMOR PROTEIN"/>
    <property type="match status" value="1"/>
</dbReference>
<dbReference type="InterPro" id="IPR011323">
    <property type="entry name" value="Mss4/transl-control_tumour"/>
</dbReference>
<dbReference type="InterPro" id="IPR034737">
    <property type="entry name" value="TCTP"/>
</dbReference>
<gene>
    <name evidence="3" type="ORF">BLNAU_57</name>
</gene>
<dbReference type="EMBL" id="JARBJD010000001">
    <property type="protein sequence ID" value="KAK2964757.1"/>
    <property type="molecule type" value="Genomic_DNA"/>
</dbReference>
<dbReference type="Gene3D" id="2.170.150.10">
    <property type="entry name" value="Metal Binding Protein, Guanine Nucleotide Exchange Factor, Chain A"/>
    <property type="match status" value="1"/>
</dbReference>
<proteinExistence type="inferred from homology"/>
<keyword evidence="4" id="KW-1185">Reference proteome</keyword>
<evidence type="ECO:0000259" key="2">
    <source>
        <dbReference type="PROSITE" id="PS51797"/>
    </source>
</evidence>
<dbReference type="PRINTS" id="PR01653">
    <property type="entry name" value="TCTPROTEIN"/>
</dbReference>
<comment type="similarity">
    <text evidence="1">Belongs to the TCTP family.</text>
</comment>
<protein>
    <submittedName>
        <fullName evidence="3">Translationally-controlled tumor protein like protein</fullName>
    </submittedName>
</protein>
<reference evidence="3 4" key="1">
    <citation type="journal article" date="2022" name="bioRxiv">
        <title>Genomics of Preaxostyla Flagellates Illuminates Evolutionary Transitions and the Path Towards Mitochondrial Loss.</title>
        <authorList>
            <person name="Novak L.V.F."/>
            <person name="Treitli S.C."/>
            <person name="Pyrih J."/>
            <person name="Halakuc P."/>
            <person name="Pipaliya S.V."/>
            <person name="Vacek V."/>
            <person name="Brzon O."/>
            <person name="Soukal P."/>
            <person name="Eme L."/>
            <person name="Dacks J.B."/>
            <person name="Karnkowska A."/>
            <person name="Elias M."/>
            <person name="Hampl V."/>
        </authorList>
    </citation>
    <scope>NUCLEOTIDE SEQUENCE [LARGE SCALE GENOMIC DNA]</scope>
    <source>
        <strain evidence="3">NAU3</strain>
        <tissue evidence="3">Gut</tissue>
    </source>
</reference>
<dbReference type="InterPro" id="IPR011057">
    <property type="entry name" value="Mss4-like_sf"/>
</dbReference>
<organism evidence="3 4">
    <name type="scientific">Blattamonas nauphoetae</name>
    <dbReference type="NCBI Taxonomy" id="2049346"/>
    <lineage>
        <taxon>Eukaryota</taxon>
        <taxon>Metamonada</taxon>
        <taxon>Preaxostyla</taxon>
        <taxon>Oxymonadida</taxon>
        <taxon>Blattamonas</taxon>
    </lineage>
</organism>
<dbReference type="InterPro" id="IPR018105">
    <property type="entry name" value="Translational_control_tumour_p"/>
</dbReference>
<dbReference type="Pfam" id="PF00838">
    <property type="entry name" value="TCTP"/>
    <property type="match status" value="1"/>
</dbReference>
<dbReference type="SUPFAM" id="SSF51316">
    <property type="entry name" value="Mss4-like"/>
    <property type="match status" value="1"/>
</dbReference>
<evidence type="ECO:0000313" key="3">
    <source>
        <dbReference type="EMBL" id="KAK2964757.1"/>
    </source>
</evidence>
<evidence type="ECO:0000313" key="4">
    <source>
        <dbReference type="Proteomes" id="UP001281761"/>
    </source>
</evidence>
<feature type="domain" description="TCTP" evidence="2">
    <location>
        <begin position="1"/>
        <end position="165"/>
    </location>
</feature>
<sequence length="165" mass="18802">MIIYKDVFTGDEIVSDCYPIQSYNSAVLEIEGKMALECSDLIDPTQGLGSPTDQYQETVLHVINLVASFNLQETPFDKKGFITFIKDYIARLQQYLEQYNPERVLSFLKDSQEAARDIISRFDEFVFFTGESADPRGGLVMMYYKNDGIVPFFLCFADGLQAIKI</sequence>
<dbReference type="PANTHER" id="PTHR11991">
    <property type="entry name" value="TRANSLATIONALLY CONTROLLED TUMOR PROTEIN-RELATED"/>
    <property type="match status" value="1"/>
</dbReference>
<dbReference type="Proteomes" id="UP001281761">
    <property type="component" value="Unassembled WGS sequence"/>
</dbReference>
<comment type="caution">
    <text evidence="3">The sequence shown here is derived from an EMBL/GenBank/DDBJ whole genome shotgun (WGS) entry which is preliminary data.</text>
</comment>
<dbReference type="PROSITE" id="PS51797">
    <property type="entry name" value="TCTP_3"/>
    <property type="match status" value="1"/>
</dbReference>
<name>A0ABQ9YLY8_9EUKA</name>
<evidence type="ECO:0000256" key="1">
    <source>
        <dbReference type="PROSITE-ProRule" id="PRU01133"/>
    </source>
</evidence>